<dbReference type="InterPro" id="IPR007450">
    <property type="entry name" value="BamE_dom"/>
</dbReference>
<keyword evidence="2" id="KW-0472">Membrane</keyword>
<evidence type="ECO:0000256" key="1">
    <source>
        <dbReference type="ARBA" id="ARBA00022729"/>
    </source>
</evidence>
<feature type="signal peptide" evidence="3">
    <location>
        <begin position="1"/>
        <end position="17"/>
    </location>
</feature>
<keyword evidence="1 3" id="KW-0732">Signal</keyword>
<dbReference type="Pfam" id="PF04355">
    <property type="entry name" value="BamE"/>
    <property type="match status" value="1"/>
</dbReference>
<reference evidence="6" key="1">
    <citation type="journal article" date="2017" name="Proc. Natl. Acad. Sci. U.S.A.">
        <title>Simulation of Deepwater Horizon oil plume reveals substrate specialization within a complex community of hydrocarbon-degraders.</title>
        <authorList>
            <person name="Hu P."/>
            <person name="Dubinsky E.A."/>
            <person name="Probst A.J."/>
            <person name="Wang J."/>
            <person name="Sieber C.M.K."/>
            <person name="Tom L.M."/>
            <person name="Gardinali P."/>
            <person name="Banfield J.F."/>
            <person name="Atlas R.M."/>
            <person name="Andersen G.L."/>
        </authorList>
    </citation>
    <scope>NUCLEOTIDE SEQUENCE [LARGE SCALE GENOMIC DNA]</scope>
</reference>
<evidence type="ECO:0000256" key="3">
    <source>
        <dbReference type="SAM" id="SignalP"/>
    </source>
</evidence>
<dbReference type="Proteomes" id="UP000196531">
    <property type="component" value="Unassembled WGS sequence"/>
</dbReference>
<sequence>MKHISLILLAIFFTSCATNPSIGKLAKVENGMSVDQVEKILGKKYVVVQEGNGDYEYAYRYTSYANRQCNCSKLSVFFTLDGFVKNRAITSINNTIYCVAKKEKFARKMDNRIVWNSLFAGINKQQQIQSQRTHEVRVAQISQTSTTSNKYEVFPICPIDNRGNMHTLMCYSTITECRSNLGSTYVSCGRK</sequence>
<dbReference type="AlphaFoldDB" id="A0A1Y5FDK4"/>
<comment type="caution">
    <text evidence="5">The sequence shown here is derived from an EMBL/GenBank/DDBJ whole genome shotgun (WGS) entry which is preliminary data.</text>
</comment>
<dbReference type="Gene3D" id="3.30.1450.10">
    <property type="match status" value="1"/>
</dbReference>
<evidence type="ECO:0000256" key="2">
    <source>
        <dbReference type="ARBA" id="ARBA00023136"/>
    </source>
</evidence>
<organism evidence="5 6">
    <name type="scientific">Halobacteriovorax marinus</name>
    <dbReference type="NCBI Taxonomy" id="97084"/>
    <lineage>
        <taxon>Bacteria</taxon>
        <taxon>Pseudomonadati</taxon>
        <taxon>Bdellovibrionota</taxon>
        <taxon>Bacteriovoracia</taxon>
        <taxon>Bacteriovoracales</taxon>
        <taxon>Halobacteriovoraceae</taxon>
        <taxon>Halobacteriovorax</taxon>
    </lineage>
</organism>
<proteinExistence type="predicted"/>
<dbReference type="EMBL" id="MAAO01000001">
    <property type="protein sequence ID" value="OUS00306.1"/>
    <property type="molecule type" value="Genomic_DNA"/>
</dbReference>
<evidence type="ECO:0000259" key="4">
    <source>
        <dbReference type="Pfam" id="PF04355"/>
    </source>
</evidence>
<evidence type="ECO:0000313" key="5">
    <source>
        <dbReference type="EMBL" id="OUS00306.1"/>
    </source>
</evidence>
<evidence type="ECO:0000313" key="6">
    <source>
        <dbReference type="Proteomes" id="UP000196531"/>
    </source>
</evidence>
<dbReference type="InterPro" id="IPR037873">
    <property type="entry name" value="BamE-like"/>
</dbReference>
<name>A0A1Y5FDK4_9BACT</name>
<dbReference type="PROSITE" id="PS51257">
    <property type="entry name" value="PROKAR_LIPOPROTEIN"/>
    <property type="match status" value="1"/>
</dbReference>
<feature type="chain" id="PRO_5012124807" description="Outer membrane protein assembly factor BamE domain-containing protein" evidence="3">
    <location>
        <begin position="18"/>
        <end position="191"/>
    </location>
</feature>
<protein>
    <recommendedName>
        <fullName evidence="4">Outer membrane protein assembly factor BamE domain-containing protein</fullName>
    </recommendedName>
</protein>
<dbReference type="GO" id="GO:0019867">
    <property type="term" value="C:outer membrane"/>
    <property type="evidence" value="ECO:0007669"/>
    <property type="project" value="InterPro"/>
</dbReference>
<gene>
    <name evidence="5" type="ORF">A9Q84_00200</name>
</gene>
<accession>A0A1Y5FDK4</accession>
<feature type="domain" description="Outer membrane protein assembly factor BamE" evidence="4">
    <location>
        <begin position="24"/>
        <end position="86"/>
    </location>
</feature>